<dbReference type="EMBL" id="KP997155">
    <property type="protein sequence ID" value="AKG06374.1"/>
    <property type="molecule type" value="Genomic_DNA"/>
</dbReference>
<dbReference type="PRINTS" id="PR00359">
    <property type="entry name" value="BP450"/>
</dbReference>
<dbReference type="GO" id="GO:0020037">
    <property type="term" value="F:heme binding"/>
    <property type="evidence" value="ECO:0007669"/>
    <property type="project" value="InterPro"/>
</dbReference>
<evidence type="ECO:0000256" key="3">
    <source>
        <dbReference type="ARBA" id="ARBA00022723"/>
    </source>
</evidence>
<proteinExistence type="inferred from homology"/>
<dbReference type="PANTHER" id="PTHR46696:SF1">
    <property type="entry name" value="CYTOCHROME P450 YJIB-RELATED"/>
    <property type="match status" value="1"/>
</dbReference>
<dbReference type="FunFam" id="1.10.630.10:FF:000018">
    <property type="entry name" value="Cytochrome P450 monooxygenase"/>
    <property type="match status" value="1"/>
</dbReference>
<keyword evidence="3 7" id="KW-0479">Metal-binding</keyword>
<keyword evidence="2 7" id="KW-0349">Heme</keyword>
<keyword evidence="6 7" id="KW-0503">Monooxygenase</keyword>
<dbReference type="PROSITE" id="PS00086">
    <property type="entry name" value="CYTOCHROME_P450"/>
    <property type="match status" value="1"/>
</dbReference>
<sequence>MECPVSAEYSRSYPFSNHTDLTIDPTYGELRSKEPVARVRMPYGEGNAWLVTRHADARKALSDPRLSIAAGAGRDVPRASPRIQEVDGLMGMPPEAHARLRRLVATAFTPKRIRDIAPRVAGIVDGLVDDLIHADPPADLVRQVASPVPVKTICALMGVPTEDQHIFRVFSEVLMSSTRYTDDQVEKAIQDFTEYLGSLLAQRRANRTEDLIGAMLEARDNDDRLSEDELIMLTGGLLVGGHETTASQIASHIFVLLRERTRYEKLCAQPELIPAAVEELLRVSPMWASVGPTRVATEDLELNGASIRAGDAVIFSLTSANLDEDAFPDAADVVLDREPNPHIAFGHGPHFCVGASLARLEMQVTIEALVRRLPGLRLAVKEDELEWHQGMIIRSLVSLPVMW</sequence>
<dbReference type="Gene3D" id="1.10.630.10">
    <property type="entry name" value="Cytochrome P450"/>
    <property type="match status" value="1"/>
</dbReference>
<dbReference type="GO" id="GO:0017000">
    <property type="term" value="P:antibiotic biosynthetic process"/>
    <property type="evidence" value="ECO:0007669"/>
    <property type="project" value="UniProtKB-ARBA"/>
</dbReference>
<dbReference type="PANTHER" id="PTHR46696">
    <property type="entry name" value="P450, PUTATIVE (EUROFUNG)-RELATED"/>
    <property type="match status" value="1"/>
</dbReference>
<evidence type="ECO:0000256" key="1">
    <source>
        <dbReference type="ARBA" id="ARBA00010617"/>
    </source>
</evidence>
<dbReference type="GO" id="GO:0005506">
    <property type="term" value="F:iron ion binding"/>
    <property type="evidence" value="ECO:0007669"/>
    <property type="project" value="InterPro"/>
</dbReference>
<name>A0A0F6Y567_9ACTN</name>
<dbReference type="InterPro" id="IPR001128">
    <property type="entry name" value="Cyt_P450"/>
</dbReference>
<dbReference type="PRINTS" id="PR00385">
    <property type="entry name" value="P450"/>
</dbReference>
<gene>
    <name evidence="8" type="primary">spr6</name>
</gene>
<evidence type="ECO:0000256" key="4">
    <source>
        <dbReference type="ARBA" id="ARBA00023002"/>
    </source>
</evidence>
<dbReference type="SUPFAM" id="SSF48264">
    <property type="entry name" value="Cytochrome P450"/>
    <property type="match status" value="1"/>
</dbReference>
<comment type="similarity">
    <text evidence="1 7">Belongs to the cytochrome P450 family.</text>
</comment>
<evidence type="ECO:0000256" key="6">
    <source>
        <dbReference type="ARBA" id="ARBA00023033"/>
    </source>
</evidence>
<evidence type="ECO:0000313" key="8">
    <source>
        <dbReference type="EMBL" id="AKG06374.1"/>
    </source>
</evidence>
<keyword evidence="5 7" id="KW-0408">Iron</keyword>
<organism evidence="8">
    <name type="scientific">Salinispora mooreana</name>
    <dbReference type="NCBI Taxonomy" id="999545"/>
    <lineage>
        <taxon>Bacteria</taxon>
        <taxon>Bacillati</taxon>
        <taxon>Actinomycetota</taxon>
        <taxon>Actinomycetes</taxon>
        <taxon>Micromonosporales</taxon>
        <taxon>Micromonosporaceae</taxon>
        <taxon>Salinispora</taxon>
    </lineage>
</organism>
<protein>
    <submittedName>
        <fullName evidence="8">Cytochrome P-450</fullName>
    </submittedName>
</protein>
<dbReference type="InterPro" id="IPR036396">
    <property type="entry name" value="Cyt_P450_sf"/>
</dbReference>
<evidence type="ECO:0000256" key="5">
    <source>
        <dbReference type="ARBA" id="ARBA00023004"/>
    </source>
</evidence>
<dbReference type="CDD" id="cd11031">
    <property type="entry name" value="Cyp158A-like"/>
    <property type="match status" value="1"/>
</dbReference>
<dbReference type="GO" id="GO:0004497">
    <property type="term" value="F:monooxygenase activity"/>
    <property type="evidence" value="ECO:0007669"/>
    <property type="project" value="UniProtKB-KW"/>
</dbReference>
<dbReference type="Pfam" id="PF00067">
    <property type="entry name" value="p450"/>
    <property type="match status" value="1"/>
</dbReference>
<evidence type="ECO:0000256" key="2">
    <source>
        <dbReference type="ARBA" id="ARBA00022617"/>
    </source>
</evidence>
<dbReference type="AlphaFoldDB" id="A0A0F6Y567"/>
<accession>A0A0F6Y567</accession>
<keyword evidence="4 7" id="KW-0560">Oxidoreductase</keyword>
<reference evidence="8" key="1">
    <citation type="journal article" date="2015" name="ChemBioChem">
        <title>Salinipyrone and Pacificanone Are Biosynthetic By-products of the Rosamicin Polyketide Synthase.</title>
        <authorList>
            <person name="Moore B.S."/>
            <person name="Awakawa T."/>
            <person name="Cruesemann M."/>
            <person name="Munguia J."/>
            <person name="Ziemert N."/>
            <person name="Nizet V."/>
            <person name="Fenical W."/>
        </authorList>
    </citation>
    <scope>NUCLEOTIDE SEQUENCE</scope>
    <source>
        <strain evidence="8">CNS-237</strain>
    </source>
</reference>
<dbReference type="InterPro" id="IPR017972">
    <property type="entry name" value="Cyt_P450_CS"/>
</dbReference>
<dbReference type="InterPro" id="IPR002397">
    <property type="entry name" value="Cyt_P450_B"/>
</dbReference>
<dbReference type="GO" id="GO:0016705">
    <property type="term" value="F:oxidoreductase activity, acting on paired donors, with incorporation or reduction of molecular oxygen"/>
    <property type="evidence" value="ECO:0007669"/>
    <property type="project" value="InterPro"/>
</dbReference>
<evidence type="ECO:0000256" key="7">
    <source>
        <dbReference type="RuleBase" id="RU000461"/>
    </source>
</evidence>